<dbReference type="Pfam" id="PF10613">
    <property type="entry name" value="Lig_chan-Glu_bd"/>
    <property type="match status" value="1"/>
</dbReference>
<dbReference type="PROSITE" id="PS00750">
    <property type="entry name" value="TCP1_1"/>
    <property type="match status" value="1"/>
</dbReference>
<feature type="transmembrane region" description="Helical" evidence="23">
    <location>
        <begin position="1134"/>
        <end position="1155"/>
    </location>
</feature>
<dbReference type="GO" id="GO:0015276">
    <property type="term" value="F:ligand-gated monoatomic ion channel activity"/>
    <property type="evidence" value="ECO:0007669"/>
    <property type="project" value="InterPro"/>
</dbReference>
<reference evidence="26 27" key="1">
    <citation type="journal article" date="2023" name="Insect Mol. Biol.">
        <title>Genome sequencing provides insights into the evolution of gene families encoding plant cell wall-degrading enzymes in longhorned beetles.</title>
        <authorList>
            <person name="Shin N.R."/>
            <person name="Okamura Y."/>
            <person name="Kirsch R."/>
            <person name="Pauchet Y."/>
        </authorList>
    </citation>
    <scope>NUCLEOTIDE SEQUENCE [LARGE SCALE GENOMIC DNA]</scope>
    <source>
        <strain evidence="26">EAD_L_NR</strain>
    </source>
</reference>
<evidence type="ECO:0000256" key="23">
    <source>
        <dbReference type="SAM" id="Phobius"/>
    </source>
</evidence>
<dbReference type="PRINTS" id="PR00304">
    <property type="entry name" value="TCOMPLEXTCP1"/>
</dbReference>
<dbReference type="InterPro" id="IPR027410">
    <property type="entry name" value="TCP-1-like_intermed_sf"/>
</dbReference>
<dbReference type="Pfam" id="PF00118">
    <property type="entry name" value="Cpn60_TCP1"/>
    <property type="match status" value="1"/>
</dbReference>
<evidence type="ECO:0000256" key="15">
    <source>
        <dbReference type="ARBA" id="ARBA00023170"/>
    </source>
</evidence>
<dbReference type="GO" id="GO:0140662">
    <property type="term" value="F:ATP-dependent protein folding chaperone"/>
    <property type="evidence" value="ECO:0007669"/>
    <property type="project" value="InterPro"/>
</dbReference>
<evidence type="ECO:0000256" key="20">
    <source>
        <dbReference type="ARBA" id="ARBA00024677"/>
    </source>
</evidence>
<dbReference type="SUPFAM" id="SSF53822">
    <property type="entry name" value="Periplasmic binding protein-like I"/>
    <property type="match status" value="1"/>
</dbReference>
<keyword evidence="14 23" id="KW-0472">Membrane</keyword>
<dbReference type="InterPro" id="IPR027409">
    <property type="entry name" value="GroEL-like_apical_dom_sf"/>
</dbReference>
<evidence type="ECO:0000256" key="16">
    <source>
        <dbReference type="ARBA" id="ARBA00023180"/>
    </source>
</evidence>
<evidence type="ECO:0000256" key="3">
    <source>
        <dbReference type="ARBA" id="ARBA00008020"/>
    </source>
</evidence>
<comment type="subunit">
    <text evidence="5">Heterooligomeric complex of about 850 to 900 kDa that forms two stacked rings, 12 to 16 nm in diameter.</text>
</comment>
<keyword evidence="13" id="KW-0406">Ion transport</keyword>
<dbReference type="Gene3D" id="1.10.287.70">
    <property type="match status" value="1"/>
</dbReference>
<dbReference type="NCBIfam" id="NF041083">
    <property type="entry name" value="thermosome_beta"/>
    <property type="match status" value="1"/>
</dbReference>
<keyword evidence="27" id="KW-1185">Reference proteome</keyword>
<dbReference type="FunFam" id="3.30.260.10:FF:000025">
    <property type="entry name" value="Chaperonin containing TCP1 subunit 2"/>
    <property type="match status" value="1"/>
</dbReference>
<evidence type="ECO:0000313" key="26">
    <source>
        <dbReference type="EMBL" id="KAJ8921502.1"/>
    </source>
</evidence>
<keyword evidence="19" id="KW-0407">Ion channel</keyword>
<comment type="similarity">
    <text evidence="4">Belongs to the glutamate-gated ion channel (TC 1.A.10.1) family.</text>
</comment>
<feature type="transmembrane region" description="Helical" evidence="23">
    <location>
        <begin position="1058"/>
        <end position="1076"/>
    </location>
</feature>
<keyword evidence="16" id="KW-0325">Glycoprotein</keyword>
<evidence type="ECO:0000256" key="6">
    <source>
        <dbReference type="ARBA" id="ARBA00018961"/>
    </source>
</evidence>
<evidence type="ECO:0000256" key="17">
    <source>
        <dbReference type="ARBA" id="ARBA00023186"/>
    </source>
</evidence>
<dbReference type="PROSITE" id="PS00995">
    <property type="entry name" value="TCP1_3"/>
    <property type="match status" value="1"/>
</dbReference>
<evidence type="ECO:0000256" key="19">
    <source>
        <dbReference type="ARBA" id="ARBA00023303"/>
    </source>
</evidence>
<dbReference type="FunFam" id="1.10.560.10:FF:000045">
    <property type="entry name" value="T-complex protein 1 subunit eta"/>
    <property type="match status" value="1"/>
</dbReference>
<dbReference type="InterPro" id="IPR017998">
    <property type="entry name" value="Chaperone_TCP-1"/>
</dbReference>
<evidence type="ECO:0000256" key="12">
    <source>
        <dbReference type="ARBA" id="ARBA00022989"/>
    </source>
</evidence>
<feature type="domain" description="Ionotropic glutamate receptor C-terminal" evidence="24">
    <location>
        <begin position="935"/>
        <end position="1331"/>
    </location>
</feature>
<dbReference type="InterPro" id="IPR027413">
    <property type="entry name" value="GROEL-like_equatorial_sf"/>
</dbReference>
<keyword evidence="9 23" id="KW-0812">Transmembrane</keyword>
<dbReference type="InterPro" id="IPR012716">
    <property type="entry name" value="Chap_CCT_beta"/>
</dbReference>
<gene>
    <name evidence="26" type="ORF">NQ315_003120</name>
</gene>
<evidence type="ECO:0000256" key="9">
    <source>
        <dbReference type="ARBA" id="ARBA00022692"/>
    </source>
</evidence>
<feature type="domain" description="Ionotropic glutamate receptor L-glutamate and glycine-binding" evidence="25">
    <location>
        <begin position="945"/>
        <end position="1002"/>
    </location>
</feature>
<comment type="similarity">
    <text evidence="3 22">Belongs to the TCP-1 chaperonin family.</text>
</comment>
<dbReference type="FunFam" id="1.10.560.10:FF:000017">
    <property type="entry name" value="T-complex protein 1 subunit eta"/>
    <property type="match status" value="1"/>
</dbReference>
<protein>
    <recommendedName>
        <fullName evidence="6">T-complex protein 1 subunit beta</fullName>
    </recommendedName>
    <alternativeName>
        <fullName evidence="21">CCT-beta</fullName>
    </alternativeName>
</protein>
<dbReference type="Gene3D" id="3.40.190.10">
    <property type="entry name" value="Periplasmic binding protein-like II"/>
    <property type="match status" value="3"/>
</dbReference>
<dbReference type="GO" id="GO:0016887">
    <property type="term" value="F:ATP hydrolysis activity"/>
    <property type="evidence" value="ECO:0007669"/>
    <property type="project" value="InterPro"/>
</dbReference>
<keyword evidence="17 22" id="KW-0143">Chaperone</keyword>
<keyword evidence="11 22" id="KW-0067">ATP-binding</keyword>
<evidence type="ECO:0000256" key="11">
    <source>
        <dbReference type="ARBA" id="ARBA00022840"/>
    </source>
</evidence>
<name>A0AAV8W5R8_9CUCU</name>
<dbReference type="CDD" id="cd03336">
    <property type="entry name" value="TCP1_beta"/>
    <property type="match status" value="1"/>
</dbReference>
<dbReference type="InterPro" id="IPR028082">
    <property type="entry name" value="Peripla_BP_I"/>
</dbReference>
<keyword evidence="15" id="KW-0675">Receptor</keyword>
<evidence type="ECO:0000256" key="21">
    <source>
        <dbReference type="ARBA" id="ARBA00033237"/>
    </source>
</evidence>
<dbReference type="GO" id="GO:0016020">
    <property type="term" value="C:membrane"/>
    <property type="evidence" value="ECO:0007669"/>
    <property type="project" value="UniProtKB-SubCell"/>
</dbReference>
<dbReference type="SUPFAM" id="SSF81324">
    <property type="entry name" value="Voltage-gated potassium channels"/>
    <property type="match status" value="1"/>
</dbReference>
<dbReference type="GO" id="GO:0005524">
    <property type="term" value="F:ATP binding"/>
    <property type="evidence" value="ECO:0007669"/>
    <property type="project" value="UniProtKB-KW"/>
</dbReference>
<dbReference type="EMBL" id="JANEYG010000010">
    <property type="protein sequence ID" value="KAJ8921502.1"/>
    <property type="molecule type" value="Genomic_DNA"/>
</dbReference>
<dbReference type="SUPFAM" id="SSF52029">
    <property type="entry name" value="GroEL apical domain-like"/>
    <property type="match status" value="1"/>
</dbReference>
<accession>A0AAV8W5R8</accession>
<dbReference type="FunFam" id="3.40.190.10:FF:000142">
    <property type="entry name" value="Ionotropic receptor 25a"/>
    <property type="match status" value="1"/>
</dbReference>
<evidence type="ECO:0000256" key="1">
    <source>
        <dbReference type="ARBA" id="ARBA00004141"/>
    </source>
</evidence>
<dbReference type="PANTHER" id="PTHR11353">
    <property type="entry name" value="CHAPERONIN"/>
    <property type="match status" value="1"/>
</dbReference>
<dbReference type="Proteomes" id="UP001159042">
    <property type="component" value="Unassembled WGS sequence"/>
</dbReference>
<evidence type="ECO:0000256" key="7">
    <source>
        <dbReference type="ARBA" id="ARBA00022448"/>
    </source>
</evidence>
<evidence type="ECO:0000256" key="8">
    <source>
        <dbReference type="ARBA" id="ARBA00022490"/>
    </source>
</evidence>
<dbReference type="FunFam" id="3.50.7.10:FF:000002">
    <property type="entry name" value="T-complex protein 1 subunit beta"/>
    <property type="match status" value="1"/>
</dbReference>
<evidence type="ECO:0000313" key="27">
    <source>
        <dbReference type="Proteomes" id="UP001159042"/>
    </source>
</evidence>
<evidence type="ECO:0000256" key="18">
    <source>
        <dbReference type="ARBA" id="ARBA00023286"/>
    </source>
</evidence>
<feature type="transmembrane region" description="Helical" evidence="23">
    <location>
        <begin position="1353"/>
        <end position="1378"/>
    </location>
</feature>
<dbReference type="NCBIfam" id="TIGR02341">
    <property type="entry name" value="chap_CCT_beta"/>
    <property type="match status" value="1"/>
</dbReference>
<comment type="caution">
    <text evidence="26">The sequence shown here is derived from an EMBL/GenBank/DDBJ whole genome shotgun (WGS) entry which is preliminary data.</text>
</comment>
<dbReference type="Gene3D" id="3.40.50.2300">
    <property type="match status" value="2"/>
</dbReference>
<keyword evidence="7" id="KW-0813">Transport</keyword>
<evidence type="ECO:0000256" key="22">
    <source>
        <dbReference type="RuleBase" id="RU004187"/>
    </source>
</evidence>
<comment type="subcellular location">
    <subcellularLocation>
        <location evidence="2">Cytoplasm</location>
    </subcellularLocation>
    <subcellularLocation>
        <location evidence="1">Membrane</location>
        <topology evidence="1">Multi-pass membrane protein</topology>
    </subcellularLocation>
</comment>
<dbReference type="GO" id="GO:0051082">
    <property type="term" value="F:unfolded protein binding"/>
    <property type="evidence" value="ECO:0007669"/>
    <property type="project" value="InterPro"/>
</dbReference>
<evidence type="ECO:0000256" key="5">
    <source>
        <dbReference type="ARBA" id="ARBA00011531"/>
    </source>
</evidence>
<keyword evidence="8" id="KW-0963">Cytoplasm</keyword>
<dbReference type="InterPro" id="IPR019594">
    <property type="entry name" value="Glu/Gly-bd"/>
</dbReference>
<comment type="function">
    <text evidence="20">Molecular chaperone; assists the folding of proteins upon ATP hydrolysis. Known to play a role, in vitro, in the folding of actin and tubulin.</text>
</comment>
<keyword evidence="10 22" id="KW-0547">Nucleotide-binding</keyword>
<dbReference type="InterPro" id="IPR001320">
    <property type="entry name" value="Iontro_rcpt_C"/>
</dbReference>
<evidence type="ECO:0000256" key="2">
    <source>
        <dbReference type="ARBA" id="ARBA00004496"/>
    </source>
</evidence>
<dbReference type="GO" id="GO:0005832">
    <property type="term" value="C:chaperonin-containing T-complex"/>
    <property type="evidence" value="ECO:0007669"/>
    <property type="project" value="InterPro"/>
</dbReference>
<dbReference type="Pfam" id="PF00060">
    <property type="entry name" value="Lig_chan"/>
    <property type="match status" value="1"/>
</dbReference>
<dbReference type="Gene3D" id="3.30.260.10">
    <property type="entry name" value="TCP-1-like chaperonin intermediate domain"/>
    <property type="match status" value="1"/>
</dbReference>
<dbReference type="FunFam" id="1.10.287.70:FF:000080">
    <property type="entry name" value="Glutamate receptor ionotropic, kainate"/>
    <property type="match status" value="1"/>
</dbReference>
<dbReference type="InterPro" id="IPR002423">
    <property type="entry name" value="Cpn60/GroEL/TCP-1"/>
</dbReference>
<dbReference type="SUPFAM" id="SSF48592">
    <property type="entry name" value="GroEL equatorial domain-like"/>
    <property type="match status" value="1"/>
</dbReference>
<dbReference type="SMART" id="SM00079">
    <property type="entry name" value="PBPe"/>
    <property type="match status" value="1"/>
</dbReference>
<dbReference type="PROSITE" id="PS00751">
    <property type="entry name" value="TCP1_2"/>
    <property type="match status" value="1"/>
</dbReference>
<dbReference type="SMART" id="SM00918">
    <property type="entry name" value="Lig_chan-Glu_bd"/>
    <property type="match status" value="1"/>
</dbReference>
<dbReference type="InterPro" id="IPR002194">
    <property type="entry name" value="Chaperonin_TCP-1_CS"/>
</dbReference>
<keyword evidence="18" id="KW-1071">Ligand-gated ion channel</keyword>
<evidence type="ECO:0000256" key="4">
    <source>
        <dbReference type="ARBA" id="ARBA00008685"/>
    </source>
</evidence>
<sequence length="1429" mass="159442">MVSLNPVRILKHEAEEEKAEIARLSSFVGAIAIGDLVKSTLGPKGMDKILVSSGRSAGSVEVTNDGATILKAVGVDNPAAKILVDMSKVQDDEVGDGTTSVTVLASELLKEAEKLIEQKIHPQTIIAGWRKAVDAARKALLDASTDNSANLDQFREDLLNIARTTLSSKILSQHKEHFAKLAVDAVLRLKGSGDLQAIQIIKKTGGTLEDSFLDEGFLLDKKPGVHQPKKVENAKILIANTPMDTDKIKVFGSHIKVDSMAKIAELESAEKEKMKDKVGKILKHNCNVFINRQLIYNYPEQLFADAGIMAIEHADFDGIERLALVTGGEIVSTFDTPELVKLGTCDLIEQIMIGEDVLLRFSGVALGEACTIVIRGATQQIIDEADRSIHDALCVLAATVKESRIVFGGGCSETLMAVAVAKVAAQTPGKEAVAMEAFVRALLQLPTVIADNAGYDSAQLVSELRAAHNVGKSTMGINMEKGELGDMKLLGITESFVVKRQVLISASEAAEMILRVDDIIKAAPRKRTEDRGFLFVNEEGNEVADRAIEVAMTYIKKNNRLGLSLDIRRVVGNRTDSNTLLESLCSTYQSMIEGQVYPHLVLDTTMTGIGSETVKSFTAALALPTVTASFGQEGDLRQWRNIDDYEKDYLIQICPPADIIPEIVRAIILNQNITNAAILFDKSFVMDHKYKSLLQNVATRHVITEIRGNGDQKVIETQLMDLRKLDIVNFFVLASVNNIGTVLNAANEINFFNRKFAWHAITQDDGEFKCNCKNASIMFVKPSPNAAYQDRLGTMQRTYQLNAEPVISAAFYFDLALISFMAVKEMISDGAWKKNNVTNYITCDDYDGKNSPKRMGLNFRKYLAKDSPEPPTYGPMSIQSNGYSFMEFQMQISSVGVREGASDKSTTLGSWMAGYDNNLTLVEPQVMANMTADVVYRVVTVVQKPFIFRDEKHPKKFNGYCIDLIDKIADILKFDYEIVAVDHFGTMDENGKWDGLVKELMEKKADIGLGSMSVMAERENVIDFTVPYYDLVGITILMKLPETPTSLFKFLTVLENEVWLCILAAYFFTSFLMWVFDRWSPYSYQNNREKYKDDEEKREFNLKECLWFCMTSLTPQGGGEAPKNLSGRLVAATWWLFGFIIIASYTANLAAFLTVSRLDTPIESLDDLSKQYKIQYAPLNGSATQVYFERMANIEARFYEIWKDMSLNDSLSEVERAKLAVWDYPVSDKYTKMWQAMKEAGLPDSLDEAVAKVRASKSSSEGFAFLGDATDIRYLENTNCDLTVVGEEFSRKPYAIAVQQGSPLKDQFNTAILQLLNRRELERLKEKWWNKNPEKKDCEKADDQSDGISIQNIGGVFIVIFVGIGLACITLAFEYWWYKYRKGSKIIDVQEVSPRQHHQHGKQGLPKDVELVKQKEIKNVASLYPRPRF</sequence>
<dbReference type="Gene3D" id="1.10.560.10">
    <property type="entry name" value="GroEL-like equatorial domain"/>
    <property type="match status" value="1"/>
</dbReference>
<evidence type="ECO:0000256" key="10">
    <source>
        <dbReference type="ARBA" id="ARBA00022741"/>
    </source>
</evidence>
<dbReference type="InterPro" id="IPR053374">
    <property type="entry name" value="TCP-1_chaperonin"/>
</dbReference>
<keyword evidence="12 23" id="KW-1133">Transmembrane helix</keyword>
<proteinExistence type="inferred from homology"/>
<evidence type="ECO:0000259" key="25">
    <source>
        <dbReference type="SMART" id="SM00918"/>
    </source>
</evidence>
<evidence type="ECO:0000256" key="13">
    <source>
        <dbReference type="ARBA" id="ARBA00023065"/>
    </source>
</evidence>
<organism evidence="26 27">
    <name type="scientific">Exocentrus adspersus</name>
    <dbReference type="NCBI Taxonomy" id="1586481"/>
    <lineage>
        <taxon>Eukaryota</taxon>
        <taxon>Metazoa</taxon>
        <taxon>Ecdysozoa</taxon>
        <taxon>Arthropoda</taxon>
        <taxon>Hexapoda</taxon>
        <taxon>Insecta</taxon>
        <taxon>Pterygota</taxon>
        <taxon>Neoptera</taxon>
        <taxon>Endopterygota</taxon>
        <taxon>Coleoptera</taxon>
        <taxon>Polyphaga</taxon>
        <taxon>Cucujiformia</taxon>
        <taxon>Chrysomeloidea</taxon>
        <taxon>Cerambycidae</taxon>
        <taxon>Lamiinae</taxon>
        <taxon>Acanthocinini</taxon>
        <taxon>Exocentrus</taxon>
    </lineage>
</organism>
<dbReference type="Gene3D" id="3.50.7.10">
    <property type="entry name" value="GroEL"/>
    <property type="match status" value="1"/>
</dbReference>
<evidence type="ECO:0000259" key="24">
    <source>
        <dbReference type="SMART" id="SM00079"/>
    </source>
</evidence>
<dbReference type="FunFam" id="3.40.50.2300:FF:000649">
    <property type="entry name" value="AGAP010272-PA-like protein"/>
    <property type="match status" value="1"/>
</dbReference>
<dbReference type="SUPFAM" id="SSF54849">
    <property type="entry name" value="GroEL-intermediate domain like"/>
    <property type="match status" value="1"/>
</dbReference>
<dbReference type="SUPFAM" id="SSF53850">
    <property type="entry name" value="Periplasmic binding protein-like II"/>
    <property type="match status" value="1"/>
</dbReference>
<evidence type="ECO:0000256" key="14">
    <source>
        <dbReference type="ARBA" id="ARBA00023136"/>
    </source>
</evidence>
<dbReference type="CDD" id="cd13717">
    <property type="entry name" value="PBP2_iGluR_putative"/>
    <property type="match status" value="1"/>
</dbReference>